<name>A0A2P2PRV5_RHIMU</name>
<evidence type="ECO:0000313" key="2">
    <source>
        <dbReference type="EMBL" id="MBX57470.1"/>
    </source>
</evidence>
<keyword evidence="1" id="KW-0812">Transmembrane</keyword>
<sequence>MLPSQPFLSWTCFKTYVHLPFQCQTVKSSALFFVISLEFPCTLSFLYISLCSLCRQ</sequence>
<keyword evidence="1" id="KW-0472">Membrane</keyword>
<protein>
    <submittedName>
        <fullName evidence="2">Uncharacterized protein</fullName>
    </submittedName>
</protein>
<organism evidence="2">
    <name type="scientific">Rhizophora mucronata</name>
    <name type="common">Asiatic mangrove</name>
    <dbReference type="NCBI Taxonomy" id="61149"/>
    <lineage>
        <taxon>Eukaryota</taxon>
        <taxon>Viridiplantae</taxon>
        <taxon>Streptophyta</taxon>
        <taxon>Embryophyta</taxon>
        <taxon>Tracheophyta</taxon>
        <taxon>Spermatophyta</taxon>
        <taxon>Magnoliopsida</taxon>
        <taxon>eudicotyledons</taxon>
        <taxon>Gunneridae</taxon>
        <taxon>Pentapetalae</taxon>
        <taxon>rosids</taxon>
        <taxon>fabids</taxon>
        <taxon>Malpighiales</taxon>
        <taxon>Rhizophoraceae</taxon>
        <taxon>Rhizophora</taxon>
    </lineage>
</organism>
<keyword evidence="1" id="KW-1133">Transmembrane helix</keyword>
<proteinExistence type="predicted"/>
<evidence type="ECO:0000256" key="1">
    <source>
        <dbReference type="SAM" id="Phobius"/>
    </source>
</evidence>
<dbReference type="AlphaFoldDB" id="A0A2P2PRV5"/>
<accession>A0A2P2PRV5</accession>
<reference evidence="2" key="1">
    <citation type="submission" date="2018-02" db="EMBL/GenBank/DDBJ databases">
        <title>Rhizophora mucronata_Transcriptome.</title>
        <authorList>
            <person name="Meera S.P."/>
            <person name="Sreeshan A."/>
            <person name="Augustine A."/>
        </authorList>
    </citation>
    <scope>NUCLEOTIDE SEQUENCE</scope>
    <source>
        <tissue evidence="2">Leaf</tissue>
    </source>
</reference>
<dbReference type="EMBL" id="GGEC01076986">
    <property type="protein sequence ID" value="MBX57470.1"/>
    <property type="molecule type" value="Transcribed_RNA"/>
</dbReference>
<feature type="transmembrane region" description="Helical" evidence="1">
    <location>
        <begin position="30"/>
        <end position="50"/>
    </location>
</feature>